<comment type="caution">
    <text evidence="1">The sequence shown here is derived from an EMBL/GenBank/DDBJ whole genome shotgun (WGS) entry which is preliminary data.</text>
</comment>
<dbReference type="OrthoDB" id="10290405at2759"/>
<organism evidence="1 2">
    <name type="scientific">Saitozyma podzolica</name>
    <dbReference type="NCBI Taxonomy" id="1890683"/>
    <lineage>
        <taxon>Eukaryota</taxon>
        <taxon>Fungi</taxon>
        <taxon>Dikarya</taxon>
        <taxon>Basidiomycota</taxon>
        <taxon>Agaricomycotina</taxon>
        <taxon>Tremellomycetes</taxon>
        <taxon>Tremellales</taxon>
        <taxon>Trimorphomycetaceae</taxon>
        <taxon>Saitozyma</taxon>
    </lineage>
</organism>
<reference evidence="1 2" key="1">
    <citation type="submission" date="2018-11" db="EMBL/GenBank/DDBJ databases">
        <title>Genome sequence of Saitozyma podzolica DSM 27192.</title>
        <authorList>
            <person name="Aliyu H."/>
            <person name="Gorte O."/>
            <person name="Ochsenreither K."/>
        </authorList>
    </citation>
    <scope>NUCLEOTIDE SEQUENCE [LARGE SCALE GENOMIC DNA]</scope>
    <source>
        <strain evidence="1 2">DSM 27192</strain>
    </source>
</reference>
<keyword evidence="2" id="KW-1185">Reference proteome</keyword>
<gene>
    <name evidence="1" type="ORF">EHS25_002875</name>
</gene>
<proteinExistence type="predicted"/>
<protein>
    <submittedName>
        <fullName evidence="1">Uncharacterized protein</fullName>
    </submittedName>
</protein>
<evidence type="ECO:0000313" key="1">
    <source>
        <dbReference type="EMBL" id="RSH88648.1"/>
    </source>
</evidence>
<dbReference type="EMBL" id="RSCD01000016">
    <property type="protein sequence ID" value="RSH88648.1"/>
    <property type="molecule type" value="Genomic_DNA"/>
</dbReference>
<accession>A0A427YC34</accession>
<name>A0A427YC34_9TREE</name>
<evidence type="ECO:0000313" key="2">
    <source>
        <dbReference type="Proteomes" id="UP000279259"/>
    </source>
</evidence>
<dbReference type="Proteomes" id="UP000279259">
    <property type="component" value="Unassembled WGS sequence"/>
</dbReference>
<dbReference type="AlphaFoldDB" id="A0A427YC34"/>
<sequence length="275" mass="31136">MSSDLSSNPSLGKEPESDIHRETFLYPITGWLEATSKGVSPSTSLGRFCPAEIRDELYRRHEVFTSKIGYGPVNTADSSALKEMRALWKRPRTRSRAVGLWQAKITSAASEAFTFETPSWLVRPEVLQRDQFTSRDKKPPSGCVPLRPHTFRIYTWVQPADPSSTESVITTEARMLHIPAPQEFRAAFSESLRGSVRKIRESDDYDTWLNANISDVSLVETDWQSRVTQEAKSVWRTLDGQYDVEIVPCSRAQYERDNVPYAIGEAIADLVEMSL</sequence>